<evidence type="ECO:0000256" key="5">
    <source>
        <dbReference type="ARBA" id="ARBA00022519"/>
    </source>
</evidence>
<evidence type="ECO:0000256" key="4">
    <source>
        <dbReference type="ARBA" id="ARBA00022475"/>
    </source>
</evidence>
<evidence type="ECO:0000313" key="13">
    <source>
        <dbReference type="EMBL" id="SVC16325.1"/>
    </source>
</evidence>
<gene>
    <name evidence="13" type="ORF">METZ01_LOCUS269179</name>
</gene>
<organism evidence="13">
    <name type="scientific">marine metagenome</name>
    <dbReference type="NCBI Taxonomy" id="408172"/>
    <lineage>
        <taxon>unclassified sequences</taxon>
        <taxon>metagenomes</taxon>
        <taxon>ecological metagenomes</taxon>
    </lineage>
</organism>
<evidence type="ECO:0000256" key="2">
    <source>
        <dbReference type="ARBA" id="ARBA00009477"/>
    </source>
</evidence>
<evidence type="ECO:0000256" key="6">
    <source>
        <dbReference type="ARBA" id="ARBA00022692"/>
    </source>
</evidence>
<dbReference type="InterPro" id="IPR050739">
    <property type="entry name" value="MFP"/>
</dbReference>
<accession>A0A382JXE3</accession>
<keyword evidence="8 10" id="KW-0472">Membrane</keyword>
<feature type="coiled-coil region" evidence="9">
    <location>
        <begin position="142"/>
        <end position="257"/>
    </location>
</feature>
<keyword evidence="6 10" id="KW-0812">Transmembrane</keyword>
<dbReference type="GO" id="GO:0015031">
    <property type="term" value="P:protein transport"/>
    <property type="evidence" value="ECO:0007669"/>
    <property type="project" value="InterPro"/>
</dbReference>
<sequence>VKSKFIQSTRKADIILYTIALFWLIALIWSSVASLEEVTRGEGRVIASSKMQIIQNLEGGIVEEIFVQTGDQVTTSQPLIKLEDIKFKSELLSIKQNKAALEANINILSAESQGVTPEFEATFEANYPELVGRELELYAARKTTHSESIEILEKKLKRLKVQSDAAKENLNLIEREKNIVEPLVEQGVEAEMELIRIEQRMNEAQSNILQVDAEIEANDAQLNAERSNFIEQAREKLQEVEKEYNNLVESLPAYEDRLARTLVRAPMNAIVNRLLVNTVGGVIQPGSPLIELVPVDDELVVEVEISPKDIAYVIVGQRASIKLTAFDFSKFGALDGYVTKVSADSLTKEDGSIWYLCQASVPVNMITTMGKSIQIQTGMVAQVDIISGEKTVLQYLLQPVTKVANEAFRER</sequence>
<feature type="non-terminal residue" evidence="13">
    <location>
        <position position="1"/>
    </location>
</feature>
<feature type="domain" description="AprE-like long alpha-helical hairpin" evidence="11">
    <location>
        <begin position="88"/>
        <end position="257"/>
    </location>
</feature>
<dbReference type="Pfam" id="PF26002">
    <property type="entry name" value="Beta-barrel_AprE"/>
    <property type="match status" value="1"/>
</dbReference>
<dbReference type="PANTHER" id="PTHR30386:SF26">
    <property type="entry name" value="TRANSPORT PROTEIN COMB"/>
    <property type="match status" value="1"/>
</dbReference>
<evidence type="ECO:0000256" key="3">
    <source>
        <dbReference type="ARBA" id="ARBA00022448"/>
    </source>
</evidence>
<dbReference type="PANTHER" id="PTHR30386">
    <property type="entry name" value="MEMBRANE FUSION SUBUNIT OF EMRAB-TOLC MULTIDRUG EFFLUX PUMP"/>
    <property type="match status" value="1"/>
</dbReference>
<evidence type="ECO:0000256" key="10">
    <source>
        <dbReference type="SAM" id="Phobius"/>
    </source>
</evidence>
<dbReference type="GO" id="GO:0005886">
    <property type="term" value="C:plasma membrane"/>
    <property type="evidence" value="ECO:0007669"/>
    <property type="project" value="UniProtKB-SubCell"/>
</dbReference>
<feature type="domain" description="AprE-like beta-barrel" evidence="12">
    <location>
        <begin position="299"/>
        <end position="387"/>
    </location>
</feature>
<dbReference type="EMBL" id="UINC01076809">
    <property type="protein sequence ID" value="SVC16325.1"/>
    <property type="molecule type" value="Genomic_DNA"/>
</dbReference>
<dbReference type="AlphaFoldDB" id="A0A382JXE3"/>
<comment type="similarity">
    <text evidence="2">Belongs to the membrane fusion protein (MFP) (TC 8.A.1) family.</text>
</comment>
<dbReference type="Gene3D" id="2.40.30.170">
    <property type="match status" value="1"/>
</dbReference>
<reference evidence="13" key="1">
    <citation type="submission" date="2018-05" db="EMBL/GenBank/DDBJ databases">
        <authorList>
            <person name="Lanie J.A."/>
            <person name="Ng W.-L."/>
            <person name="Kazmierczak K.M."/>
            <person name="Andrzejewski T.M."/>
            <person name="Davidsen T.M."/>
            <person name="Wayne K.J."/>
            <person name="Tettelin H."/>
            <person name="Glass J.I."/>
            <person name="Rusch D."/>
            <person name="Podicherti R."/>
            <person name="Tsui H.-C.T."/>
            <person name="Winkler M.E."/>
        </authorList>
    </citation>
    <scope>NUCLEOTIDE SEQUENCE</scope>
</reference>
<protein>
    <recommendedName>
        <fullName evidence="14">Membrane fusion protein biotin-lipoyl like domain-containing protein</fullName>
    </recommendedName>
</protein>
<comment type="subcellular location">
    <subcellularLocation>
        <location evidence="1">Cell inner membrane</location>
        <topology evidence="1">Single-pass membrane protein</topology>
    </subcellularLocation>
</comment>
<keyword evidence="7 10" id="KW-1133">Transmembrane helix</keyword>
<name>A0A382JXE3_9ZZZZ</name>
<keyword evidence="9" id="KW-0175">Coiled coil</keyword>
<feature type="transmembrane region" description="Helical" evidence="10">
    <location>
        <begin position="12"/>
        <end position="32"/>
    </location>
</feature>
<proteinExistence type="inferred from homology"/>
<keyword evidence="4" id="KW-1003">Cell membrane</keyword>
<evidence type="ECO:0000256" key="7">
    <source>
        <dbReference type="ARBA" id="ARBA00022989"/>
    </source>
</evidence>
<dbReference type="PRINTS" id="PR01490">
    <property type="entry name" value="RTXTOXIND"/>
</dbReference>
<dbReference type="NCBIfam" id="TIGR01843">
    <property type="entry name" value="type_I_hlyD"/>
    <property type="match status" value="1"/>
</dbReference>
<dbReference type="InterPro" id="IPR010129">
    <property type="entry name" value="T1SS_HlyD"/>
</dbReference>
<evidence type="ECO:0000259" key="12">
    <source>
        <dbReference type="Pfam" id="PF26002"/>
    </source>
</evidence>
<evidence type="ECO:0000259" key="11">
    <source>
        <dbReference type="Pfam" id="PF25994"/>
    </source>
</evidence>
<keyword evidence="3" id="KW-0813">Transport</keyword>
<evidence type="ECO:0000256" key="9">
    <source>
        <dbReference type="SAM" id="Coils"/>
    </source>
</evidence>
<dbReference type="Pfam" id="PF25994">
    <property type="entry name" value="HH_AprE"/>
    <property type="match status" value="1"/>
</dbReference>
<evidence type="ECO:0008006" key="14">
    <source>
        <dbReference type="Google" id="ProtNLM"/>
    </source>
</evidence>
<dbReference type="InterPro" id="IPR058781">
    <property type="entry name" value="HH_AprE-like"/>
</dbReference>
<evidence type="ECO:0000256" key="1">
    <source>
        <dbReference type="ARBA" id="ARBA00004377"/>
    </source>
</evidence>
<dbReference type="InterPro" id="IPR058982">
    <property type="entry name" value="Beta-barrel_AprE"/>
</dbReference>
<evidence type="ECO:0000256" key="8">
    <source>
        <dbReference type="ARBA" id="ARBA00023136"/>
    </source>
</evidence>
<keyword evidence="5" id="KW-0997">Cell inner membrane</keyword>